<evidence type="ECO:0000256" key="4">
    <source>
        <dbReference type="ARBA" id="ARBA00022833"/>
    </source>
</evidence>
<dbReference type="Pfam" id="PF05193">
    <property type="entry name" value="Peptidase_M16_C"/>
    <property type="match status" value="2"/>
</dbReference>
<dbReference type="EMBL" id="JAKOGG010000021">
    <property type="protein sequence ID" value="MCS4558426.1"/>
    <property type="molecule type" value="Genomic_DNA"/>
</dbReference>
<feature type="domain" description="Peptidase M16 N-terminal" evidence="6">
    <location>
        <begin position="61"/>
        <end position="184"/>
    </location>
</feature>
<organism evidence="8 9">
    <name type="scientific">Shewanella electrica</name>
    <dbReference type="NCBI Taxonomy" id="515560"/>
    <lineage>
        <taxon>Bacteria</taxon>
        <taxon>Pseudomonadati</taxon>
        <taxon>Pseudomonadota</taxon>
        <taxon>Gammaproteobacteria</taxon>
        <taxon>Alteromonadales</taxon>
        <taxon>Shewanellaceae</taxon>
        <taxon>Shewanella</taxon>
    </lineage>
</organism>
<proteinExistence type="inferred from homology"/>
<evidence type="ECO:0000256" key="1">
    <source>
        <dbReference type="ARBA" id="ARBA00007261"/>
    </source>
</evidence>
<evidence type="ECO:0000256" key="3">
    <source>
        <dbReference type="ARBA" id="ARBA00022801"/>
    </source>
</evidence>
<comment type="caution">
    <text evidence="8">The sequence shown here is derived from an EMBL/GenBank/DDBJ whole genome shotgun (WGS) entry which is preliminary data.</text>
</comment>
<evidence type="ECO:0000259" key="6">
    <source>
        <dbReference type="Pfam" id="PF00675"/>
    </source>
</evidence>
<gene>
    <name evidence="8" type="ORF">L9G74_18475</name>
</gene>
<keyword evidence="2" id="KW-0645">Protease</keyword>
<name>A0ABT2FQV9_9GAMM</name>
<evidence type="ECO:0000313" key="8">
    <source>
        <dbReference type="EMBL" id="MCS4558426.1"/>
    </source>
</evidence>
<reference evidence="9" key="1">
    <citation type="submission" date="2023-07" db="EMBL/GenBank/DDBJ databases">
        <title>Shewanella mangrovi sp. nov., an acetaldehyde- degrading bacterium isolated from mangrove sediment.</title>
        <authorList>
            <person name="Liu Y."/>
        </authorList>
    </citation>
    <scope>NUCLEOTIDE SEQUENCE [LARGE SCALE GENOMIC DNA]</scope>
    <source>
        <strain evidence="9">C32</strain>
    </source>
</reference>
<keyword evidence="4" id="KW-0862">Zinc</keyword>
<keyword evidence="3" id="KW-0378">Hydrolase</keyword>
<dbReference type="InterPro" id="IPR050626">
    <property type="entry name" value="Peptidase_M16"/>
</dbReference>
<dbReference type="Gene3D" id="3.30.830.10">
    <property type="entry name" value="Metalloenzyme, LuxS/M16 peptidase-like"/>
    <property type="match status" value="3"/>
</dbReference>
<dbReference type="PANTHER" id="PTHR43690">
    <property type="entry name" value="NARDILYSIN"/>
    <property type="match status" value="1"/>
</dbReference>
<dbReference type="Pfam" id="PF00675">
    <property type="entry name" value="Peptidase_M16"/>
    <property type="match status" value="1"/>
</dbReference>
<dbReference type="InterPro" id="IPR011249">
    <property type="entry name" value="Metalloenz_LuxS/M16"/>
</dbReference>
<evidence type="ECO:0000313" key="9">
    <source>
        <dbReference type="Proteomes" id="UP001201549"/>
    </source>
</evidence>
<sequence>MVVIAATYVLSGCENSAPMADKTPPLTATTLASAEPLLAQQWDPQVVQGELANGLRYYIYNSNRAQDPFNIRLLVNAGSVDESGSSGVAHMLEHMVFRQTAAHPEGLHQYFASLGWSTGKEINAVTREDITQFMLRTRLNDALDLPQSLALMADIAFGAQLTDKDWQQEQQVILEEWRRGDSVADRLHRQKKEQLRHSSRYVGRPTIGSASSIQAASIEELKAFYQQFYRASNMQLIISGNVDPQATIAALTDTFGQAAKQTAPQRSYLDFPLKPQLHIGQVQEPTGTTSATVFGWRSALPAMGTKAREQDDLARYFLRKLLRSQLMRDRVLLDDQPLVLQLKQPTNERFVAAFVLRSPDHAAALSLMMQQAERLRRHGIDATELNVLKQEARQILERQLHNTGAKRDYRQWEDAITNALVADKVLETPAARAERRLALLDTIDAASLQRRLNELLSGDDQFLYYQVPGKQQRALPTAAEVRSIASQWQHADENQLARAIPYNAANVKEKASKPAPAVVSLPAITISTQGQINTFQQQPAQGDVGPISQWLLDNGDRIVWLDRPTQDGKLYINVITDVGFDNAQQSPLVSQTAVQLWAQTPPTGWTDAQWQQLPQWQWVLQSQRLSVAATVKPEQLPALLDSYRLQQQHGMIDASGLAEVKQELARSLTRDIEQQQRAPKLTSIITAKQFGAEDKAQQLAHVQQLTVEQLQQTARAVLAEPVTYYIVGKLPNNAAALWQQKLAGIPRHSQLSAAPQYQRSVTEEFEQPLYEDAKAQVLLRGFSNFDWTPERAFDVAALSELTGHALKQRLRQQLAGIYGLDFSMKLDSYQDRLELELGFYCAPERRHELLAVAKQVLAEMPQLLQQQMVTPLQRNIAYAEKQRLTQDSTWLTRLILSERRYGDGRYLASVSQLPERITLQHMQQLAQQILPLEHSIVVMGHPKSEQVAAN</sequence>
<evidence type="ECO:0000256" key="2">
    <source>
        <dbReference type="ARBA" id="ARBA00022670"/>
    </source>
</evidence>
<dbReference type="InterPro" id="IPR011765">
    <property type="entry name" value="Pept_M16_N"/>
</dbReference>
<accession>A0ABT2FQV9</accession>
<evidence type="ECO:0000259" key="7">
    <source>
        <dbReference type="Pfam" id="PF05193"/>
    </source>
</evidence>
<comment type="similarity">
    <text evidence="1">Belongs to the peptidase M16 family.</text>
</comment>
<keyword evidence="5" id="KW-0482">Metalloprotease</keyword>
<dbReference type="InterPro" id="IPR007863">
    <property type="entry name" value="Peptidase_M16_C"/>
</dbReference>
<evidence type="ECO:0000256" key="5">
    <source>
        <dbReference type="ARBA" id="ARBA00023049"/>
    </source>
</evidence>
<dbReference type="RefSeq" id="WP_238898245.1">
    <property type="nucleotide sequence ID" value="NZ_JAKOGG010000021.1"/>
</dbReference>
<protein>
    <submittedName>
        <fullName evidence="8">Insulinase family protein</fullName>
    </submittedName>
</protein>
<dbReference type="SUPFAM" id="SSF63411">
    <property type="entry name" value="LuxS/MPP-like metallohydrolase"/>
    <property type="match status" value="3"/>
</dbReference>
<dbReference type="PANTHER" id="PTHR43690:SF17">
    <property type="entry name" value="PROTEIN YHJJ"/>
    <property type="match status" value="1"/>
</dbReference>
<keyword evidence="9" id="KW-1185">Reference proteome</keyword>
<feature type="domain" description="Peptidase M16 C-terminal" evidence="7">
    <location>
        <begin position="217"/>
        <end position="390"/>
    </location>
</feature>
<feature type="domain" description="Peptidase M16 C-terminal" evidence="7">
    <location>
        <begin position="720"/>
        <end position="861"/>
    </location>
</feature>
<dbReference type="Proteomes" id="UP001201549">
    <property type="component" value="Unassembled WGS sequence"/>
</dbReference>